<keyword evidence="3" id="KW-1185">Reference proteome</keyword>
<protein>
    <submittedName>
        <fullName evidence="2">Uncharacterized protein</fullName>
    </submittedName>
</protein>
<feature type="transmembrane region" description="Helical" evidence="1">
    <location>
        <begin position="61"/>
        <end position="78"/>
    </location>
</feature>
<feature type="transmembrane region" description="Helical" evidence="1">
    <location>
        <begin position="21"/>
        <end position="41"/>
    </location>
</feature>
<dbReference type="Proteomes" id="UP000198287">
    <property type="component" value="Unassembled WGS sequence"/>
</dbReference>
<evidence type="ECO:0000313" key="3">
    <source>
        <dbReference type="Proteomes" id="UP000198287"/>
    </source>
</evidence>
<gene>
    <name evidence="2" type="ORF">Fcan01_08618</name>
</gene>
<evidence type="ECO:0000256" key="1">
    <source>
        <dbReference type="SAM" id="Phobius"/>
    </source>
</evidence>
<keyword evidence="1" id="KW-0472">Membrane</keyword>
<reference evidence="2 3" key="1">
    <citation type="submission" date="2015-12" db="EMBL/GenBank/DDBJ databases">
        <title>The genome of Folsomia candida.</title>
        <authorList>
            <person name="Faddeeva A."/>
            <person name="Derks M.F."/>
            <person name="Anvar Y."/>
            <person name="Smit S."/>
            <person name="Van Straalen N."/>
            <person name="Roelofs D."/>
        </authorList>
    </citation>
    <scope>NUCLEOTIDE SEQUENCE [LARGE SCALE GENOMIC DNA]</scope>
    <source>
        <strain evidence="2 3">VU population</strain>
        <tissue evidence="2">Whole body</tissue>
    </source>
</reference>
<name>A0A226EG64_FOLCA</name>
<comment type="caution">
    <text evidence="2">The sequence shown here is derived from an EMBL/GenBank/DDBJ whole genome shotgun (WGS) entry which is preliminary data.</text>
</comment>
<evidence type="ECO:0000313" key="2">
    <source>
        <dbReference type="EMBL" id="OXA56137.1"/>
    </source>
</evidence>
<organism evidence="2 3">
    <name type="scientific">Folsomia candida</name>
    <name type="common">Springtail</name>
    <dbReference type="NCBI Taxonomy" id="158441"/>
    <lineage>
        <taxon>Eukaryota</taxon>
        <taxon>Metazoa</taxon>
        <taxon>Ecdysozoa</taxon>
        <taxon>Arthropoda</taxon>
        <taxon>Hexapoda</taxon>
        <taxon>Collembola</taxon>
        <taxon>Entomobryomorpha</taxon>
        <taxon>Isotomoidea</taxon>
        <taxon>Isotomidae</taxon>
        <taxon>Proisotominae</taxon>
        <taxon>Folsomia</taxon>
    </lineage>
</organism>
<proteinExistence type="predicted"/>
<keyword evidence="1" id="KW-0812">Transmembrane</keyword>
<keyword evidence="1" id="KW-1133">Transmembrane helix</keyword>
<dbReference type="EMBL" id="LNIX01000004">
    <property type="protein sequence ID" value="OXA56137.1"/>
    <property type="molecule type" value="Genomic_DNA"/>
</dbReference>
<accession>A0A226EG64</accession>
<dbReference type="AlphaFoldDB" id="A0A226EG64"/>
<sequence>MSTHLVLVKADETPAKKLHHVGLAHVVLIIFLLTVAISQIIELADKVSKVLLRCLGLPHDLCYIILTTGGIYLLSCAIPSERGHPAMPTTILVERHVELFDDEVNVNTASEYTPQNDSFENGGFLKMNISEDELLFN</sequence>